<dbReference type="CDD" id="cd04301">
    <property type="entry name" value="NAT_SF"/>
    <property type="match status" value="1"/>
</dbReference>
<dbReference type="Pfam" id="PF13508">
    <property type="entry name" value="Acetyltransf_7"/>
    <property type="match status" value="1"/>
</dbReference>
<dbReference type="SUPFAM" id="SSF55729">
    <property type="entry name" value="Acyl-CoA N-acyltransferases (Nat)"/>
    <property type="match status" value="1"/>
</dbReference>
<dbReference type="PROSITE" id="PS51186">
    <property type="entry name" value="GNAT"/>
    <property type="match status" value="1"/>
</dbReference>
<sequence>MPPDQIDPSHIDPSHIDIVKFSADHLEGALTLSRQAGWPHRLEDWAMVLSLSVGFVAIENGRVVGTTFVTLYGAAAATINMVIVDEAMRGRGIGRRLMDMALAECGDRECRLNATKEGLPLYTKLGFKETGRILQHQGALGAGNGEASVDWASVEDLADCATLDQSASGLERFDLIEALHQAGRIAVLRPAGKITAFAALRAFGHGEVIGPVVAAHADEAKTLIAGLIEARHGQFVRVDTTKVCGLASWLEAQGLANVGGGIAMRRSAKPSTGTSAFQTFALASQALG</sequence>
<geneLocation type="plasmid" evidence="2 3">
    <name>unnamed1</name>
</geneLocation>
<gene>
    <name evidence="2" type="ORF">PR018_23810</name>
</gene>
<reference evidence="2 3" key="2">
    <citation type="journal article" date="2023" name="MicrobiologyOpen">
        <title>Genomics of the tumorigenes clade of the family Rhizobiaceae and description of Rhizobium rhododendri sp. nov.</title>
        <authorList>
            <person name="Kuzmanovic N."/>
            <person name="diCenzo G.C."/>
            <person name="Bunk B."/>
            <person name="Sproeer C."/>
            <person name="Fruehling A."/>
            <person name="Neumann-Schaal M."/>
            <person name="Overmann J."/>
            <person name="Smalla K."/>
        </authorList>
    </citation>
    <scope>NUCLEOTIDE SEQUENCE [LARGE SCALE GENOMIC DNA]</scope>
    <source>
        <strain evidence="3">rho-6.2</strain>
        <plasmid evidence="2 3">unnamed1</plasmid>
    </source>
</reference>
<dbReference type="InterPro" id="IPR000182">
    <property type="entry name" value="GNAT_dom"/>
</dbReference>
<evidence type="ECO:0000313" key="3">
    <source>
        <dbReference type="Proteomes" id="UP000318939"/>
    </source>
</evidence>
<accession>A0ABY8INF7</accession>
<protein>
    <submittedName>
        <fullName evidence="2">GNAT family N-acetyltransferase</fullName>
        <ecNumber evidence="2">2.3.1.-</ecNumber>
    </submittedName>
</protein>
<dbReference type="PANTHER" id="PTHR47237">
    <property type="entry name" value="SLL0310 PROTEIN"/>
    <property type="match status" value="1"/>
</dbReference>
<dbReference type="PANTHER" id="PTHR47237:SF2">
    <property type="entry name" value="BLL4206 PROTEIN"/>
    <property type="match status" value="1"/>
</dbReference>
<dbReference type="EC" id="2.3.1.-" evidence="2"/>
<keyword evidence="3" id="KW-1185">Reference proteome</keyword>
<feature type="domain" description="N-acetyltransferase" evidence="1">
    <location>
        <begin position="16"/>
        <end position="155"/>
    </location>
</feature>
<proteinExistence type="predicted"/>
<dbReference type="InterPro" id="IPR052729">
    <property type="entry name" value="Acyl/Acetyltrans_Enzymes"/>
</dbReference>
<dbReference type="Gene3D" id="3.40.630.30">
    <property type="match status" value="1"/>
</dbReference>
<dbReference type="Proteomes" id="UP000318939">
    <property type="component" value="Plasmid unnamed1"/>
</dbReference>
<name>A0ABY8INF7_9HYPH</name>
<dbReference type="EMBL" id="CP117268">
    <property type="protein sequence ID" value="WFS25261.1"/>
    <property type="molecule type" value="Genomic_DNA"/>
</dbReference>
<dbReference type="InterPro" id="IPR016181">
    <property type="entry name" value="Acyl_CoA_acyltransferase"/>
</dbReference>
<dbReference type="GO" id="GO:0016746">
    <property type="term" value="F:acyltransferase activity"/>
    <property type="evidence" value="ECO:0007669"/>
    <property type="project" value="UniProtKB-KW"/>
</dbReference>
<evidence type="ECO:0000313" key="2">
    <source>
        <dbReference type="EMBL" id="WFS25261.1"/>
    </source>
</evidence>
<dbReference type="InterPro" id="IPR041496">
    <property type="entry name" value="YitH/HolE_GNAT"/>
</dbReference>
<dbReference type="Gene3D" id="3.40.630.90">
    <property type="match status" value="1"/>
</dbReference>
<dbReference type="Pfam" id="PF18014">
    <property type="entry name" value="Acetyltransf_18"/>
    <property type="match status" value="1"/>
</dbReference>
<evidence type="ECO:0000259" key="1">
    <source>
        <dbReference type="PROSITE" id="PS51186"/>
    </source>
</evidence>
<organism evidence="2 3">
    <name type="scientific">Rhizobium rhododendri</name>
    <dbReference type="NCBI Taxonomy" id="2506430"/>
    <lineage>
        <taxon>Bacteria</taxon>
        <taxon>Pseudomonadati</taxon>
        <taxon>Pseudomonadota</taxon>
        <taxon>Alphaproteobacteria</taxon>
        <taxon>Hyphomicrobiales</taxon>
        <taxon>Rhizobiaceae</taxon>
        <taxon>Rhizobium/Agrobacterium group</taxon>
        <taxon>Rhizobium</taxon>
    </lineage>
</organism>
<keyword evidence="2" id="KW-0614">Plasmid</keyword>
<keyword evidence="2" id="KW-0808">Transferase</keyword>
<keyword evidence="2" id="KW-0012">Acyltransferase</keyword>
<reference evidence="2 3" key="1">
    <citation type="journal article" date="2019" name="Phytopathology">
        <title>A Novel Group of Rhizobium tumorigenes-Like Agrobacteria Associated with Crown Gall Disease of Rhododendron and Blueberry.</title>
        <authorList>
            <person name="Kuzmanovic N."/>
            <person name="Behrens P."/>
            <person name="Idczak E."/>
            <person name="Wagner S."/>
            <person name="Gotz M."/>
            <person name="Sproer C."/>
            <person name="Bunk B."/>
            <person name="Overmann J."/>
            <person name="Smalla K."/>
        </authorList>
    </citation>
    <scope>NUCLEOTIDE SEQUENCE [LARGE SCALE GENOMIC DNA]</scope>
    <source>
        <strain evidence="3">rho-6.2</strain>
    </source>
</reference>